<comment type="caution">
    <text evidence="1">The sequence shown here is derived from an EMBL/GenBank/DDBJ whole genome shotgun (WGS) entry which is preliminary data.</text>
</comment>
<reference evidence="1" key="1">
    <citation type="submission" date="2020-04" db="EMBL/GenBank/DDBJ databases">
        <authorList>
            <person name="Alioto T."/>
            <person name="Alioto T."/>
            <person name="Gomez Garrido J."/>
        </authorList>
    </citation>
    <scope>NUCLEOTIDE SEQUENCE</scope>
    <source>
        <strain evidence="1">A484AB</strain>
    </source>
</reference>
<protein>
    <submittedName>
        <fullName evidence="1">Uncharacterized protein</fullName>
    </submittedName>
</protein>
<dbReference type="EMBL" id="CACRXK020005583">
    <property type="protein sequence ID" value="CAB4006716.1"/>
    <property type="molecule type" value="Genomic_DNA"/>
</dbReference>
<organism evidence="1 2">
    <name type="scientific">Paramuricea clavata</name>
    <name type="common">Red gorgonian</name>
    <name type="synonym">Violescent sea-whip</name>
    <dbReference type="NCBI Taxonomy" id="317549"/>
    <lineage>
        <taxon>Eukaryota</taxon>
        <taxon>Metazoa</taxon>
        <taxon>Cnidaria</taxon>
        <taxon>Anthozoa</taxon>
        <taxon>Octocorallia</taxon>
        <taxon>Malacalcyonacea</taxon>
        <taxon>Plexauridae</taxon>
        <taxon>Paramuricea</taxon>
    </lineage>
</organism>
<accession>A0A6S7HP10</accession>
<gene>
    <name evidence="1" type="ORF">PACLA_8A040347</name>
</gene>
<evidence type="ECO:0000313" key="2">
    <source>
        <dbReference type="Proteomes" id="UP001152795"/>
    </source>
</evidence>
<keyword evidence="2" id="KW-1185">Reference proteome</keyword>
<evidence type="ECO:0000313" key="1">
    <source>
        <dbReference type="EMBL" id="CAB4006716.1"/>
    </source>
</evidence>
<dbReference type="Proteomes" id="UP001152795">
    <property type="component" value="Unassembled WGS sequence"/>
</dbReference>
<proteinExistence type="predicted"/>
<sequence length="327" mass="36946">MSEIDLNIEDDSLCQTCSSNINQGSCTLFHEWLKSMSLGDKHSLFLVKGITEISHIEDVSREDAGDLALTDIQFRRLLRVYTNYKAEQAKCLEKEKAKPNPPQSTYRASSASTIVSLPKGMKNFLHTKDGQGNVVVSTESLKRKFNNLYFEQPLNPSQIFSNSFILTMASDRFKHSKTLRECELWCRKERKTRIQLLMCLAKSPTIDASSWTPYYLRCSVHGLLKQSSQRYPEVAVLLQQESEPKKALYDPLCKAMESCQNALGLAQEKTALCRKEIDSTLKCIGGGEEVIIEGLKVLYQSSAPTRGTGKGVREHYQMSPITYRKVP</sequence>
<dbReference type="AlphaFoldDB" id="A0A6S7HP10"/>
<dbReference type="OrthoDB" id="10650325at2759"/>
<name>A0A6S7HP10_PARCT</name>